<name>A0A2W5W358_9BACT</name>
<organism evidence="1 2">
    <name type="scientific">Archangium gephyra</name>
    <dbReference type="NCBI Taxonomy" id="48"/>
    <lineage>
        <taxon>Bacteria</taxon>
        <taxon>Pseudomonadati</taxon>
        <taxon>Myxococcota</taxon>
        <taxon>Myxococcia</taxon>
        <taxon>Myxococcales</taxon>
        <taxon>Cystobacterineae</taxon>
        <taxon>Archangiaceae</taxon>
        <taxon>Archangium</taxon>
    </lineage>
</organism>
<evidence type="ECO:0000313" key="1">
    <source>
        <dbReference type="EMBL" id="PZR17591.1"/>
    </source>
</evidence>
<gene>
    <name evidence="1" type="ORF">DI536_04560</name>
</gene>
<protein>
    <submittedName>
        <fullName evidence="1">Uncharacterized protein</fullName>
    </submittedName>
</protein>
<reference evidence="1 2" key="1">
    <citation type="submission" date="2017-08" db="EMBL/GenBank/DDBJ databases">
        <title>Infants hospitalized years apart are colonized by the same room-sourced microbial strains.</title>
        <authorList>
            <person name="Brooks B."/>
            <person name="Olm M.R."/>
            <person name="Firek B.A."/>
            <person name="Baker R."/>
            <person name="Thomas B.C."/>
            <person name="Morowitz M.J."/>
            <person name="Banfield J.F."/>
        </authorList>
    </citation>
    <scope>NUCLEOTIDE SEQUENCE [LARGE SCALE GENOMIC DNA]</scope>
    <source>
        <strain evidence="1">S2_003_000_R2_14</strain>
    </source>
</reference>
<dbReference type="Proteomes" id="UP000249061">
    <property type="component" value="Unassembled WGS sequence"/>
</dbReference>
<dbReference type="EMBL" id="QFQP01000002">
    <property type="protein sequence ID" value="PZR17591.1"/>
    <property type="molecule type" value="Genomic_DNA"/>
</dbReference>
<dbReference type="AlphaFoldDB" id="A0A2W5W358"/>
<comment type="caution">
    <text evidence="1">The sequence shown here is derived from an EMBL/GenBank/DDBJ whole genome shotgun (WGS) entry which is preliminary data.</text>
</comment>
<sequence>MTDAGAVLDAGAAIEGGEGAPWELDDAACAATSRWVAGHAGVYGSVDFVLRGERHPPNFFSASVFFVADDPVVVVGKRSLGSGRIVFSSCLTKKMTAAFEFDCVDAGIDTHVHGCFLAELP</sequence>
<accession>A0A2W5W358</accession>
<evidence type="ECO:0000313" key="2">
    <source>
        <dbReference type="Proteomes" id="UP000249061"/>
    </source>
</evidence>
<proteinExistence type="predicted"/>